<comment type="caution">
    <text evidence="1">The sequence shown here is derived from an EMBL/GenBank/DDBJ whole genome shotgun (WGS) entry which is preliminary data.</text>
</comment>
<dbReference type="AlphaFoldDB" id="A0A919MR02"/>
<proteinExistence type="predicted"/>
<dbReference type="EMBL" id="BOMV01000049">
    <property type="protein sequence ID" value="GIE96681.1"/>
    <property type="molecule type" value="Genomic_DNA"/>
</dbReference>
<name>A0A919MR02_9ACTN</name>
<dbReference type="RefSeq" id="WP_203782925.1">
    <property type="nucleotide sequence ID" value="NZ_BOMV01000049.1"/>
</dbReference>
<evidence type="ECO:0000313" key="2">
    <source>
        <dbReference type="Proteomes" id="UP000636960"/>
    </source>
</evidence>
<protein>
    <submittedName>
        <fullName evidence="1">Uncharacterized protein</fullName>
    </submittedName>
</protein>
<organism evidence="1 2">
    <name type="scientific">Paractinoplanes rishiriensis</name>
    <dbReference type="NCBI Taxonomy" id="1050105"/>
    <lineage>
        <taxon>Bacteria</taxon>
        <taxon>Bacillati</taxon>
        <taxon>Actinomycetota</taxon>
        <taxon>Actinomycetes</taxon>
        <taxon>Micromonosporales</taxon>
        <taxon>Micromonosporaceae</taxon>
        <taxon>Paractinoplanes</taxon>
    </lineage>
</organism>
<dbReference type="Proteomes" id="UP000636960">
    <property type="component" value="Unassembled WGS sequence"/>
</dbReference>
<sequence length="112" mass="12646">MARTIVRIQRAETPHTTWCARDHRCGGVDVHRSPDITADDIGGRAWLTRVRAGDVEYIEIRARIPLHSNDNVARWQLATALCLMRELLAEVAPRLARLAGRDQQRGISRRAA</sequence>
<reference evidence="1" key="1">
    <citation type="submission" date="2021-01" db="EMBL/GenBank/DDBJ databases">
        <title>Whole genome shotgun sequence of Actinoplanes rishiriensis NBRC 108556.</title>
        <authorList>
            <person name="Komaki H."/>
            <person name="Tamura T."/>
        </authorList>
    </citation>
    <scope>NUCLEOTIDE SEQUENCE</scope>
    <source>
        <strain evidence="1">NBRC 108556</strain>
    </source>
</reference>
<accession>A0A919MR02</accession>
<gene>
    <name evidence="1" type="ORF">Ari01nite_41460</name>
</gene>
<evidence type="ECO:0000313" key="1">
    <source>
        <dbReference type="EMBL" id="GIE96681.1"/>
    </source>
</evidence>
<keyword evidence="2" id="KW-1185">Reference proteome</keyword>